<gene>
    <name evidence="8" type="ORF">ACFFN0_01955</name>
</gene>
<evidence type="ECO:0000313" key="8">
    <source>
        <dbReference type="EMBL" id="MFB9730801.1"/>
    </source>
</evidence>
<keyword evidence="5 7" id="KW-0472">Membrane</keyword>
<keyword evidence="3 7" id="KW-0812">Transmembrane</keyword>
<evidence type="ECO:0000256" key="5">
    <source>
        <dbReference type="ARBA" id="ARBA00023136"/>
    </source>
</evidence>
<dbReference type="EMBL" id="JBHMAX010000002">
    <property type="protein sequence ID" value="MFB9730801.1"/>
    <property type="molecule type" value="Genomic_DNA"/>
</dbReference>
<dbReference type="PIRSF" id="PIRSF035875">
    <property type="entry name" value="RNase_BN"/>
    <property type="match status" value="1"/>
</dbReference>
<evidence type="ECO:0000256" key="4">
    <source>
        <dbReference type="ARBA" id="ARBA00022989"/>
    </source>
</evidence>
<dbReference type="PANTHER" id="PTHR30213:SF0">
    <property type="entry name" value="UPF0761 MEMBRANE PROTEIN YIHY"/>
    <property type="match status" value="1"/>
</dbReference>
<evidence type="ECO:0000313" key="9">
    <source>
        <dbReference type="Proteomes" id="UP001589613"/>
    </source>
</evidence>
<dbReference type="RefSeq" id="WP_141337537.1">
    <property type="nucleotide sequence ID" value="NZ_JBHMAX010000002.1"/>
</dbReference>
<keyword evidence="2" id="KW-1003">Cell membrane</keyword>
<dbReference type="Proteomes" id="UP001589613">
    <property type="component" value="Unassembled WGS sequence"/>
</dbReference>
<dbReference type="Pfam" id="PF03631">
    <property type="entry name" value="Virul_fac_BrkB"/>
    <property type="match status" value="1"/>
</dbReference>
<feature type="region of interest" description="Disordered" evidence="6">
    <location>
        <begin position="295"/>
        <end position="327"/>
    </location>
</feature>
<evidence type="ECO:0000256" key="2">
    <source>
        <dbReference type="ARBA" id="ARBA00022475"/>
    </source>
</evidence>
<feature type="transmembrane region" description="Helical" evidence="7">
    <location>
        <begin position="229"/>
        <end position="252"/>
    </location>
</feature>
<comment type="caution">
    <text evidence="8">The sequence shown here is derived from an EMBL/GenBank/DDBJ whole genome shotgun (WGS) entry which is preliminary data.</text>
</comment>
<feature type="transmembrane region" description="Helical" evidence="7">
    <location>
        <begin position="193"/>
        <end position="217"/>
    </location>
</feature>
<evidence type="ECO:0000256" key="3">
    <source>
        <dbReference type="ARBA" id="ARBA00022692"/>
    </source>
</evidence>
<evidence type="ECO:0000256" key="1">
    <source>
        <dbReference type="ARBA" id="ARBA00004651"/>
    </source>
</evidence>
<evidence type="ECO:0000256" key="7">
    <source>
        <dbReference type="SAM" id="Phobius"/>
    </source>
</evidence>
<organism evidence="8 9">
    <name type="scientific">Ornithinimicrobium kibberense</name>
    <dbReference type="NCBI Taxonomy" id="282060"/>
    <lineage>
        <taxon>Bacteria</taxon>
        <taxon>Bacillati</taxon>
        <taxon>Actinomycetota</taxon>
        <taxon>Actinomycetes</taxon>
        <taxon>Micrococcales</taxon>
        <taxon>Ornithinimicrobiaceae</taxon>
        <taxon>Ornithinimicrobium</taxon>
    </lineage>
</organism>
<sequence length="327" mass="34355">MSSAPDREPTSAGQGAGAVDPRQIPWRGWGLVLRRVLRRIGDDRISLHSAAVAFFAVLSVAPVLLTALSVYGAVNTPAQAMAHLSGAVDLLPPAVGDVLADQLVSITAASTQVLTVRGLLAVAVALGTATTAMTFLMEALTVAYREEETRGPLRRSVVALTLVLGGAVVLGAVISASTVLFRNLSGAPEVVRSVVVAGVWVGLALLMVLTLAVLYRFGPDRRGRARWRWISVGSVSATVAWLITSAALFTYVTNVSSYERTYGSLAGVAISMLWLWLTVLLVVLGAAVNAESERQTARDTTVGTERRPGRRGAVVADDVPPHAEDPG</sequence>
<dbReference type="InterPro" id="IPR017039">
    <property type="entry name" value="Virul_fac_BrkB"/>
</dbReference>
<keyword evidence="4 7" id="KW-1133">Transmembrane helix</keyword>
<evidence type="ECO:0000256" key="6">
    <source>
        <dbReference type="SAM" id="MobiDB-lite"/>
    </source>
</evidence>
<comment type="subcellular location">
    <subcellularLocation>
        <location evidence="1">Cell membrane</location>
        <topology evidence="1">Multi-pass membrane protein</topology>
    </subcellularLocation>
</comment>
<proteinExistence type="predicted"/>
<name>A0ABV5UZ25_9MICO</name>
<feature type="transmembrane region" description="Helical" evidence="7">
    <location>
        <begin position="156"/>
        <end position="181"/>
    </location>
</feature>
<keyword evidence="9" id="KW-1185">Reference proteome</keyword>
<reference evidence="8 9" key="1">
    <citation type="submission" date="2024-09" db="EMBL/GenBank/DDBJ databases">
        <authorList>
            <person name="Sun Q."/>
            <person name="Mori K."/>
        </authorList>
    </citation>
    <scope>NUCLEOTIDE SEQUENCE [LARGE SCALE GENOMIC DNA]</scope>
    <source>
        <strain evidence="8 9">JCM 12763</strain>
    </source>
</reference>
<feature type="transmembrane region" description="Helical" evidence="7">
    <location>
        <begin position="264"/>
        <end position="288"/>
    </location>
</feature>
<accession>A0ABV5UZ25</accession>
<dbReference type="PANTHER" id="PTHR30213">
    <property type="entry name" value="INNER MEMBRANE PROTEIN YHJD"/>
    <property type="match status" value="1"/>
</dbReference>
<dbReference type="NCBIfam" id="TIGR00765">
    <property type="entry name" value="yihY_not_rbn"/>
    <property type="match status" value="1"/>
</dbReference>
<protein>
    <submittedName>
        <fullName evidence="8">YihY/virulence factor BrkB family protein</fullName>
    </submittedName>
</protein>
<feature type="transmembrane region" description="Helical" evidence="7">
    <location>
        <begin position="119"/>
        <end position="144"/>
    </location>
</feature>
<feature type="transmembrane region" description="Helical" evidence="7">
    <location>
        <begin position="45"/>
        <end position="71"/>
    </location>
</feature>